<evidence type="ECO:0000256" key="1">
    <source>
        <dbReference type="ARBA" id="ARBA00004305"/>
    </source>
</evidence>
<dbReference type="AlphaFoldDB" id="A0A5S6QU76"/>
<comment type="subcellular location">
    <subcellularLocation>
        <location evidence="1">Mitochondrion matrix</location>
    </subcellularLocation>
</comment>
<dbReference type="Gene3D" id="2.30.22.10">
    <property type="entry name" value="Head domain of nucleotide exchange factor GrpE"/>
    <property type="match status" value="1"/>
</dbReference>
<dbReference type="InterPro" id="IPR013805">
    <property type="entry name" value="GrpE_CC"/>
</dbReference>
<dbReference type="FunFam" id="2.30.22.10:FF:000002">
    <property type="entry name" value="GrpE protein homolog"/>
    <property type="match status" value="1"/>
</dbReference>
<evidence type="ECO:0000256" key="3">
    <source>
        <dbReference type="ARBA" id="ARBA00023186"/>
    </source>
</evidence>
<protein>
    <submittedName>
        <fullName evidence="7">GrpE protein homolog</fullName>
    </submittedName>
</protein>
<comment type="similarity">
    <text evidence="2 4">Belongs to the GrpE family.</text>
</comment>
<dbReference type="STRING" id="70415.A0A5S6QU76"/>
<dbReference type="GO" id="GO:0042803">
    <property type="term" value="F:protein homodimerization activity"/>
    <property type="evidence" value="ECO:0007669"/>
    <property type="project" value="InterPro"/>
</dbReference>
<dbReference type="GO" id="GO:0051087">
    <property type="term" value="F:protein-folding chaperone binding"/>
    <property type="evidence" value="ECO:0007669"/>
    <property type="project" value="InterPro"/>
</dbReference>
<dbReference type="PRINTS" id="PR00773">
    <property type="entry name" value="GRPEPROTEIN"/>
</dbReference>
<dbReference type="GO" id="GO:0001405">
    <property type="term" value="C:PAM complex, Tim23 associated import motor"/>
    <property type="evidence" value="ECO:0007669"/>
    <property type="project" value="TreeGrafter"/>
</dbReference>
<dbReference type="Gene3D" id="3.90.20.20">
    <property type="match status" value="1"/>
</dbReference>
<evidence type="ECO:0000313" key="7">
    <source>
        <dbReference type="WBParaSite" id="TMUE_2000010689.1"/>
    </source>
</evidence>
<dbReference type="CDD" id="cd00446">
    <property type="entry name" value="GrpE"/>
    <property type="match status" value="1"/>
</dbReference>
<dbReference type="Pfam" id="PF01025">
    <property type="entry name" value="GrpE"/>
    <property type="match status" value="1"/>
</dbReference>
<dbReference type="SUPFAM" id="SSF58014">
    <property type="entry name" value="Coiled-coil domain of nucleotide exchange factor GrpE"/>
    <property type="match status" value="1"/>
</dbReference>
<dbReference type="GO" id="GO:0030150">
    <property type="term" value="P:protein import into mitochondrial matrix"/>
    <property type="evidence" value="ECO:0007669"/>
    <property type="project" value="TreeGrafter"/>
</dbReference>
<keyword evidence="6" id="KW-1185">Reference proteome</keyword>
<evidence type="ECO:0000313" key="6">
    <source>
        <dbReference type="Proteomes" id="UP000046395"/>
    </source>
</evidence>
<name>A0A5S6QU76_TRIMR</name>
<sequence>MQLTYVLMRGFSLARNVFGTSLRQYITTQRNINRNSFQYRQSYRFCTCNMASKSTAENGTKVERNEETVESSDSFRTDTIGNVEVLEKKVVELQEQLSTVEDKYKRALAENENLRARMIRQVEEAKLFGVQSLCKDLLEIADILQLAADSVSPDILKSGQDELKDLHNGVLMTRSQLLKIFTHHGLTPLNPEGEKFDPNFHEAVFEVDDKQKTPGTVAVVQKIGYVLHQRCLRAAQVGVVKAR</sequence>
<reference evidence="7" key="1">
    <citation type="submission" date="2019-12" db="UniProtKB">
        <authorList>
            <consortium name="WormBaseParasite"/>
        </authorList>
    </citation>
    <scope>IDENTIFICATION</scope>
</reference>
<keyword evidence="5" id="KW-0175">Coiled coil</keyword>
<dbReference type="PANTHER" id="PTHR21237:SF23">
    <property type="entry name" value="GRPE PROTEIN HOMOLOG, MITOCHONDRIAL"/>
    <property type="match status" value="1"/>
</dbReference>
<dbReference type="GO" id="GO:0006457">
    <property type="term" value="P:protein folding"/>
    <property type="evidence" value="ECO:0007669"/>
    <property type="project" value="InterPro"/>
</dbReference>
<dbReference type="SUPFAM" id="SSF51064">
    <property type="entry name" value="Head domain of nucleotide exchange factor GrpE"/>
    <property type="match status" value="1"/>
</dbReference>
<evidence type="ECO:0000256" key="2">
    <source>
        <dbReference type="ARBA" id="ARBA00009054"/>
    </source>
</evidence>
<organism evidence="6 7">
    <name type="scientific">Trichuris muris</name>
    <name type="common">Mouse whipworm</name>
    <dbReference type="NCBI Taxonomy" id="70415"/>
    <lineage>
        <taxon>Eukaryota</taxon>
        <taxon>Metazoa</taxon>
        <taxon>Ecdysozoa</taxon>
        <taxon>Nematoda</taxon>
        <taxon>Enoplea</taxon>
        <taxon>Dorylaimia</taxon>
        <taxon>Trichinellida</taxon>
        <taxon>Trichuridae</taxon>
        <taxon>Trichuris</taxon>
    </lineage>
</organism>
<evidence type="ECO:0000256" key="5">
    <source>
        <dbReference type="SAM" id="Coils"/>
    </source>
</evidence>
<proteinExistence type="inferred from homology"/>
<evidence type="ECO:0000256" key="4">
    <source>
        <dbReference type="RuleBase" id="RU004478"/>
    </source>
</evidence>
<dbReference type="PANTHER" id="PTHR21237">
    <property type="entry name" value="GRPE PROTEIN"/>
    <property type="match status" value="1"/>
</dbReference>
<dbReference type="WBParaSite" id="TMUE_2000010689.1">
    <property type="protein sequence ID" value="TMUE_2000010689.1"/>
    <property type="gene ID" value="WBGene00289470"/>
</dbReference>
<dbReference type="HAMAP" id="MF_01151">
    <property type="entry name" value="GrpE"/>
    <property type="match status" value="1"/>
</dbReference>
<feature type="coiled-coil region" evidence="5">
    <location>
        <begin position="76"/>
        <end position="124"/>
    </location>
</feature>
<dbReference type="InterPro" id="IPR009012">
    <property type="entry name" value="GrpE_head"/>
</dbReference>
<accession>A0A5S6QU76</accession>
<dbReference type="GO" id="GO:0051082">
    <property type="term" value="F:unfolded protein binding"/>
    <property type="evidence" value="ECO:0007669"/>
    <property type="project" value="TreeGrafter"/>
</dbReference>
<dbReference type="Proteomes" id="UP000046395">
    <property type="component" value="Unassembled WGS sequence"/>
</dbReference>
<dbReference type="GO" id="GO:0000774">
    <property type="term" value="F:adenyl-nucleotide exchange factor activity"/>
    <property type="evidence" value="ECO:0007669"/>
    <property type="project" value="InterPro"/>
</dbReference>
<keyword evidence="3" id="KW-0143">Chaperone</keyword>
<dbReference type="InterPro" id="IPR000740">
    <property type="entry name" value="GrpE"/>
</dbReference>